<evidence type="ECO:0000313" key="2">
    <source>
        <dbReference type="EMBL" id="RVW77931.1"/>
    </source>
</evidence>
<keyword evidence="1" id="KW-0472">Membrane</keyword>
<dbReference type="EMBL" id="QGNW01000304">
    <property type="protein sequence ID" value="RVW77931.1"/>
    <property type="molecule type" value="Genomic_DNA"/>
</dbReference>
<comment type="caution">
    <text evidence="2">The sequence shown here is derived from an EMBL/GenBank/DDBJ whole genome shotgun (WGS) entry which is preliminary data.</text>
</comment>
<protein>
    <submittedName>
        <fullName evidence="2">Uncharacterized protein</fullName>
    </submittedName>
</protein>
<evidence type="ECO:0000313" key="3">
    <source>
        <dbReference type="Proteomes" id="UP000288805"/>
    </source>
</evidence>
<evidence type="ECO:0000256" key="1">
    <source>
        <dbReference type="SAM" id="Phobius"/>
    </source>
</evidence>
<accession>A0A438H110</accession>
<gene>
    <name evidence="2" type="ORF">CK203_048272</name>
</gene>
<name>A0A438H110_VITVI</name>
<sequence length="305" mass="34637">MARAFKKQVRPRSLRIGDLVLKVVRGLIRDPRGKFRPNWSGPYFIRGVDPRGRCMVGGFRWKPILRANQCGSAKEVLCLRPWSQDGWPSFRDPSRVRYLLRIIITHITISSCCFICLLIDIIFTLGILRSNSVVFGLPGSFARSLSLTGCSLRRGHGRYLTEPPRSIQLVPHFSTLGCHHVSPSGRSSWIYVHDLVMDSDDQYYSYEIHVRLMIRFHFVLILRGASFEAFSQILLSDVVVVLGRSYVECLDSHVTISVGHGGDRSLTYPLQFPSPRPRCIVFASLTIIPELFIDMSSQRSVVRDS</sequence>
<dbReference type="AlphaFoldDB" id="A0A438H110"/>
<proteinExistence type="predicted"/>
<dbReference type="Proteomes" id="UP000288805">
    <property type="component" value="Unassembled WGS sequence"/>
</dbReference>
<reference evidence="2 3" key="1">
    <citation type="journal article" date="2018" name="PLoS Genet.">
        <title>Population sequencing reveals clonal diversity and ancestral inbreeding in the grapevine cultivar Chardonnay.</title>
        <authorList>
            <person name="Roach M.J."/>
            <person name="Johnson D.L."/>
            <person name="Bohlmann J."/>
            <person name="van Vuuren H.J."/>
            <person name="Jones S.J."/>
            <person name="Pretorius I.S."/>
            <person name="Schmidt S.A."/>
            <person name="Borneman A.R."/>
        </authorList>
    </citation>
    <scope>NUCLEOTIDE SEQUENCE [LARGE SCALE GENOMIC DNA]</scope>
    <source>
        <strain evidence="3">cv. Chardonnay</strain>
        <tissue evidence="2">Leaf</tissue>
    </source>
</reference>
<organism evidence="2 3">
    <name type="scientific">Vitis vinifera</name>
    <name type="common">Grape</name>
    <dbReference type="NCBI Taxonomy" id="29760"/>
    <lineage>
        <taxon>Eukaryota</taxon>
        <taxon>Viridiplantae</taxon>
        <taxon>Streptophyta</taxon>
        <taxon>Embryophyta</taxon>
        <taxon>Tracheophyta</taxon>
        <taxon>Spermatophyta</taxon>
        <taxon>Magnoliopsida</taxon>
        <taxon>eudicotyledons</taxon>
        <taxon>Gunneridae</taxon>
        <taxon>Pentapetalae</taxon>
        <taxon>rosids</taxon>
        <taxon>Vitales</taxon>
        <taxon>Vitaceae</taxon>
        <taxon>Viteae</taxon>
        <taxon>Vitis</taxon>
    </lineage>
</organism>
<keyword evidence="1" id="KW-1133">Transmembrane helix</keyword>
<feature type="transmembrane region" description="Helical" evidence="1">
    <location>
        <begin position="98"/>
        <end position="128"/>
    </location>
</feature>
<keyword evidence="1" id="KW-0812">Transmembrane</keyword>